<gene>
    <name evidence="11" type="ORF">K489DRAFT_407711</name>
</gene>
<dbReference type="GO" id="GO:0030687">
    <property type="term" value="C:preribosome, large subunit precursor"/>
    <property type="evidence" value="ECO:0007669"/>
    <property type="project" value="TreeGrafter"/>
</dbReference>
<comment type="function">
    <text evidence="1">Required for efficient biogenesis of the 60S ribosomal subunit.</text>
</comment>
<feature type="region of interest" description="Disordered" evidence="8">
    <location>
        <begin position="1"/>
        <end position="51"/>
    </location>
</feature>
<evidence type="ECO:0000256" key="6">
    <source>
        <dbReference type="ARBA" id="ARBA00023242"/>
    </source>
</evidence>
<dbReference type="InterPro" id="IPR051898">
    <property type="entry name" value="Ribosome_Assembly_3"/>
</dbReference>
<evidence type="ECO:0000256" key="8">
    <source>
        <dbReference type="SAM" id="MobiDB-lite"/>
    </source>
</evidence>
<proteinExistence type="inferred from homology"/>
<organism evidence="11">
    <name type="scientific">Dissoconium aciculare CBS 342.82</name>
    <dbReference type="NCBI Taxonomy" id="1314786"/>
    <lineage>
        <taxon>Eukaryota</taxon>
        <taxon>Fungi</taxon>
        <taxon>Dikarya</taxon>
        <taxon>Ascomycota</taxon>
        <taxon>Pezizomycotina</taxon>
        <taxon>Dothideomycetes</taxon>
        <taxon>Dothideomycetidae</taxon>
        <taxon>Mycosphaerellales</taxon>
        <taxon>Dissoconiaceae</taxon>
        <taxon>Dissoconium</taxon>
    </lineage>
</organism>
<dbReference type="AlphaFoldDB" id="A0A6J3MDS2"/>
<evidence type="ECO:0000256" key="5">
    <source>
        <dbReference type="ARBA" id="ARBA00022517"/>
    </source>
</evidence>
<evidence type="ECO:0000256" key="1">
    <source>
        <dbReference type="ARBA" id="ARBA00003035"/>
    </source>
</evidence>
<dbReference type="OrthoDB" id="69550at2759"/>
<comment type="similarity">
    <text evidence="3">Belongs to the RSA3 family.</text>
</comment>
<feature type="compositionally biased region" description="Polar residues" evidence="8">
    <location>
        <begin position="20"/>
        <end position="31"/>
    </location>
</feature>
<keyword evidence="7" id="KW-0687">Ribonucleoprotein</keyword>
<keyword evidence="5" id="KW-0690">Ribosome biogenesis</keyword>
<evidence type="ECO:0000256" key="3">
    <source>
        <dbReference type="ARBA" id="ARBA00006256"/>
    </source>
</evidence>
<name>A0A6J3MDS2_9PEZI</name>
<dbReference type="Pfam" id="PF14615">
    <property type="entry name" value="Rsa3"/>
    <property type="match status" value="1"/>
</dbReference>
<protein>
    <recommendedName>
        <fullName evidence="4">Ribosome assembly protein 3</fullName>
    </recommendedName>
</protein>
<dbReference type="Proteomes" id="UP000504637">
    <property type="component" value="Unplaced"/>
</dbReference>
<evidence type="ECO:0000313" key="10">
    <source>
        <dbReference type="Proteomes" id="UP000504637"/>
    </source>
</evidence>
<feature type="compositionally biased region" description="Basic residues" evidence="8">
    <location>
        <begin position="8"/>
        <end position="18"/>
    </location>
</feature>
<dbReference type="PANTHER" id="PTHR28127">
    <property type="entry name" value="RIBOSOME ASSEMBLY PROTEIN 3"/>
    <property type="match status" value="1"/>
</dbReference>
<keyword evidence="10" id="KW-1185">Reference proteome</keyword>
<dbReference type="GO" id="GO:0000027">
    <property type="term" value="P:ribosomal large subunit assembly"/>
    <property type="evidence" value="ECO:0007669"/>
    <property type="project" value="TreeGrafter"/>
</dbReference>
<sequence length="124" mass="13814">MAIENKDKKSKRPSKRKSQTLDTPDHPSQIQDEQEESILPKSSQGKGAQPIALTQAEEVTAEQKFAAFYLRQTTQEFADDLDKLRTASDFNDRSVELLVDSLQKGTACFAKSDRVRIGRAGAET</sequence>
<evidence type="ECO:0000259" key="9">
    <source>
        <dbReference type="Pfam" id="PF14615"/>
    </source>
</evidence>
<evidence type="ECO:0000256" key="2">
    <source>
        <dbReference type="ARBA" id="ARBA00004604"/>
    </source>
</evidence>
<comment type="subcellular location">
    <subcellularLocation>
        <location evidence="2">Nucleus</location>
        <location evidence="2">Nucleolus</location>
    </subcellularLocation>
</comment>
<evidence type="ECO:0000256" key="4">
    <source>
        <dbReference type="ARBA" id="ARBA00015339"/>
    </source>
</evidence>
<dbReference type="PANTHER" id="PTHR28127:SF1">
    <property type="entry name" value="RIBOSOME ASSEMBLY PROTEIN 3"/>
    <property type="match status" value="1"/>
</dbReference>
<accession>A0A6J3MDS2</accession>
<evidence type="ECO:0000256" key="7">
    <source>
        <dbReference type="ARBA" id="ARBA00023274"/>
    </source>
</evidence>
<reference evidence="11" key="2">
    <citation type="submission" date="2020-04" db="EMBL/GenBank/DDBJ databases">
        <authorList>
            <consortium name="NCBI Genome Project"/>
        </authorList>
    </citation>
    <scope>NUCLEOTIDE SEQUENCE</scope>
    <source>
        <strain evidence="11">CBS 342.82</strain>
    </source>
</reference>
<dbReference type="InterPro" id="IPR028217">
    <property type="entry name" value="Rsa3_C"/>
</dbReference>
<feature type="domain" description="Ribosome-assembly protein 3 C-terminal" evidence="9">
    <location>
        <begin position="65"/>
        <end position="109"/>
    </location>
</feature>
<dbReference type="RefSeq" id="XP_033462033.1">
    <property type="nucleotide sequence ID" value="XM_033607398.1"/>
</dbReference>
<reference evidence="11" key="1">
    <citation type="submission" date="2020-01" db="EMBL/GenBank/DDBJ databases">
        <authorList>
            <consortium name="DOE Joint Genome Institute"/>
            <person name="Haridas S."/>
            <person name="Albert R."/>
            <person name="Binder M."/>
            <person name="Bloem J."/>
            <person name="Labutti K."/>
            <person name="Salamov A."/>
            <person name="Andreopoulos B."/>
            <person name="Baker S.E."/>
            <person name="Barry K."/>
            <person name="Bills G."/>
            <person name="Bluhm B.H."/>
            <person name="Cannon C."/>
            <person name="Castanera R."/>
            <person name="Culley D.E."/>
            <person name="Daum C."/>
            <person name="Ezra D."/>
            <person name="Gonzalez J.B."/>
            <person name="Henrissat B."/>
            <person name="Kuo A."/>
            <person name="Liang C."/>
            <person name="Lipzen A."/>
            <person name="Lutzoni F."/>
            <person name="Magnuson J."/>
            <person name="Mondo S."/>
            <person name="Nolan M."/>
            <person name="Ohm R."/>
            <person name="Pangilinan J."/>
            <person name="Park H.-J."/>
            <person name="Ramirez L."/>
            <person name="Alfaro M."/>
            <person name="Sun H."/>
            <person name="Tritt A."/>
            <person name="Yoshinaga Y."/>
            <person name="Zwiers L.-H."/>
            <person name="Turgeon B.G."/>
            <person name="Goodwin S.B."/>
            <person name="Spatafora J.W."/>
            <person name="Crous P.W."/>
            <person name="Grigoriev I.V."/>
        </authorList>
    </citation>
    <scope>NUCLEOTIDE SEQUENCE</scope>
    <source>
        <strain evidence="11">CBS 342.82</strain>
    </source>
</reference>
<reference evidence="11" key="3">
    <citation type="submission" date="2025-08" db="UniProtKB">
        <authorList>
            <consortium name="RefSeq"/>
        </authorList>
    </citation>
    <scope>IDENTIFICATION</scope>
    <source>
        <strain evidence="11">CBS 342.82</strain>
    </source>
</reference>
<keyword evidence="6" id="KW-0539">Nucleus</keyword>
<dbReference type="GeneID" id="54365198"/>
<evidence type="ECO:0000313" key="11">
    <source>
        <dbReference type="RefSeq" id="XP_033462033.1"/>
    </source>
</evidence>
<dbReference type="GO" id="GO:0005730">
    <property type="term" value="C:nucleolus"/>
    <property type="evidence" value="ECO:0007669"/>
    <property type="project" value="UniProtKB-SubCell"/>
</dbReference>